<dbReference type="STRING" id="161355.PS9374_06571"/>
<protein>
    <submittedName>
        <fullName evidence="2">Transposase</fullName>
    </submittedName>
</protein>
<proteinExistence type="predicted"/>
<evidence type="ECO:0000313" key="3">
    <source>
        <dbReference type="Proteomes" id="UP000077701"/>
    </source>
</evidence>
<feature type="domain" description="Insertion element IS402-like" evidence="1">
    <location>
        <begin position="9"/>
        <end position="81"/>
    </location>
</feature>
<keyword evidence="3" id="KW-1185">Reference proteome</keyword>
<evidence type="ECO:0000259" key="1">
    <source>
        <dbReference type="Pfam" id="PF13340"/>
    </source>
</evidence>
<dbReference type="PANTHER" id="PTHR46637">
    <property type="entry name" value="TIS1421-TRANSPOSASE PROTEIN A"/>
    <property type="match status" value="1"/>
</dbReference>
<accession>A0A161MF45</accession>
<gene>
    <name evidence="2" type="ORF">PS9374_06571</name>
</gene>
<comment type="caution">
    <text evidence="2">The sequence shown here is derived from an EMBL/GenBank/DDBJ whole genome shotgun (WGS) entry which is preliminary data.</text>
</comment>
<dbReference type="AlphaFoldDB" id="A0A161MF45"/>
<dbReference type="Pfam" id="PF13340">
    <property type="entry name" value="DUF4096"/>
    <property type="match status" value="1"/>
</dbReference>
<dbReference type="PANTHER" id="PTHR46637:SF1">
    <property type="entry name" value="BLL5188 PROTEIN"/>
    <property type="match status" value="1"/>
</dbReference>
<sequence>MDRLGRLCERIEPLLRKTERRQHHPGRKRLDDRKALCGIPFVLYTAIPWEFLPQELGFGSGMTCRRRLRDRHHAGVWERLHRFLLAEPHAADRLEQTIALPHWFRRLRIRWELRDDIHEAFMTPAASIICRRRLNR</sequence>
<evidence type="ECO:0000313" key="2">
    <source>
        <dbReference type="EMBL" id="GAT70883.1"/>
    </source>
</evidence>
<reference evidence="3" key="2">
    <citation type="submission" date="2016-04" db="EMBL/GenBank/DDBJ databases">
        <title>Planomonospora sphaerica JCM9374 whole genome shotgun sequence.</title>
        <authorList>
            <person name="Suzuki T."/>
            <person name="Dohra H."/>
            <person name="Kodani S."/>
        </authorList>
    </citation>
    <scope>NUCLEOTIDE SEQUENCE [LARGE SCALE GENOMIC DNA]</scope>
    <source>
        <strain evidence="3">JCM 9374</strain>
    </source>
</reference>
<dbReference type="Proteomes" id="UP000077701">
    <property type="component" value="Unassembled WGS sequence"/>
</dbReference>
<dbReference type="InterPro" id="IPR025161">
    <property type="entry name" value="IS402-like_dom"/>
</dbReference>
<name>A0A161MF45_9ACTN</name>
<dbReference type="InterPro" id="IPR052909">
    <property type="entry name" value="Transposase_6_like"/>
</dbReference>
<dbReference type="EMBL" id="BDCX01000020">
    <property type="protein sequence ID" value="GAT70883.1"/>
    <property type="molecule type" value="Genomic_DNA"/>
</dbReference>
<reference evidence="2 3" key="1">
    <citation type="journal article" date="2016" name="Genome Announc.">
        <title>Draft Genome Sequence of Planomonospora sphaerica JCM9374, a Rare Actinomycete.</title>
        <authorList>
            <person name="Dohra H."/>
            <person name="Suzuki T."/>
            <person name="Inoue Y."/>
            <person name="Kodani S."/>
        </authorList>
    </citation>
    <scope>NUCLEOTIDE SEQUENCE [LARGE SCALE GENOMIC DNA]</scope>
    <source>
        <strain evidence="2 3">JCM 9374</strain>
    </source>
</reference>
<organism evidence="2 3">
    <name type="scientific">Planomonospora sphaerica</name>
    <dbReference type="NCBI Taxonomy" id="161355"/>
    <lineage>
        <taxon>Bacteria</taxon>
        <taxon>Bacillati</taxon>
        <taxon>Actinomycetota</taxon>
        <taxon>Actinomycetes</taxon>
        <taxon>Streptosporangiales</taxon>
        <taxon>Streptosporangiaceae</taxon>
        <taxon>Planomonospora</taxon>
    </lineage>
</organism>